<dbReference type="EMBL" id="AWUY01000184">
    <property type="protein sequence ID" value="ERJ75109.1"/>
    <property type="molecule type" value="Genomic_DNA"/>
</dbReference>
<reference evidence="2 3" key="1">
    <citation type="submission" date="2013-06" db="EMBL/GenBank/DDBJ databases">
        <authorList>
            <person name="Weinstock G."/>
            <person name="Sodergren E."/>
            <person name="Lobos E.A."/>
            <person name="Fulton L."/>
            <person name="Fulton R."/>
            <person name="Courtney L."/>
            <person name="Fronick C."/>
            <person name="O'Laughlin M."/>
            <person name="Godfrey J."/>
            <person name="Wilson R.M."/>
            <person name="Miner T."/>
            <person name="Farmer C."/>
            <person name="Delehaunty K."/>
            <person name="Cordes M."/>
            <person name="Minx P."/>
            <person name="Tomlinson C."/>
            <person name="Chen J."/>
            <person name="Wollam A."/>
            <person name="Pepin K.H."/>
            <person name="Bhonagiri V."/>
            <person name="Zhang X."/>
            <person name="Warren W."/>
            <person name="Mitreva M."/>
            <person name="Mardis E.R."/>
            <person name="Wilson R.K."/>
        </authorList>
    </citation>
    <scope>NUCLEOTIDE SEQUENCE [LARGE SCALE GENOMIC DNA]</scope>
    <source>
        <strain evidence="2 3">ATCC 29426</strain>
    </source>
</reference>
<proteinExistence type="predicted"/>
<sequence>MPDDGHHDESTNQGNVPESNEYTARVRHTALETVDVDVAAEERNIVKRVYDHTYIGMERITGGRKMQIQTDNGRQMGTSR</sequence>
<comment type="caution">
    <text evidence="2">The sequence shown here is derived from an EMBL/GenBank/DDBJ whole genome shotgun (WGS) entry which is preliminary data.</text>
</comment>
<accession>A0ABN0NQA5</accession>
<dbReference type="Proteomes" id="UP000016660">
    <property type="component" value="Unassembled WGS sequence"/>
</dbReference>
<evidence type="ECO:0000256" key="1">
    <source>
        <dbReference type="SAM" id="MobiDB-lite"/>
    </source>
</evidence>
<name>A0ABN0NQA5_9BACT</name>
<feature type="compositionally biased region" description="Polar residues" evidence="1">
    <location>
        <begin position="11"/>
        <end position="22"/>
    </location>
</feature>
<evidence type="ECO:0000313" key="2">
    <source>
        <dbReference type="EMBL" id="ERJ75109.1"/>
    </source>
</evidence>
<evidence type="ECO:0000313" key="3">
    <source>
        <dbReference type="Proteomes" id="UP000016660"/>
    </source>
</evidence>
<feature type="region of interest" description="Disordered" evidence="1">
    <location>
        <begin position="1"/>
        <end position="25"/>
    </location>
</feature>
<feature type="compositionally biased region" description="Basic and acidic residues" evidence="1">
    <location>
        <begin position="1"/>
        <end position="10"/>
    </location>
</feature>
<protein>
    <submittedName>
        <fullName evidence="2">Uncharacterized protein</fullName>
    </submittedName>
</protein>
<organism evidence="2 3">
    <name type="scientific">Prevotella disiens JCM 6334 = ATCC 29426</name>
    <dbReference type="NCBI Taxonomy" id="1235811"/>
    <lineage>
        <taxon>Bacteria</taxon>
        <taxon>Pseudomonadati</taxon>
        <taxon>Bacteroidota</taxon>
        <taxon>Bacteroidia</taxon>
        <taxon>Bacteroidales</taxon>
        <taxon>Prevotellaceae</taxon>
        <taxon>Prevotella</taxon>
    </lineage>
</organism>
<keyword evidence="3" id="KW-1185">Reference proteome</keyword>
<gene>
    <name evidence="2" type="ORF">HMPREF0653_02031</name>
</gene>